<dbReference type="InterPro" id="IPR038078">
    <property type="entry name" value="PhoU-like_sf"/>
</dbReference>
<dbReference type="SUPFAM" id="SSF109755">
    <property type="entry name" value="PhoU-like"/>
    <property type="match status" value="1"/>
</dbReference>
<dbReference type="EMBL" id="PFGP01000019">
    <property type="protein sequence ID" value="PIW66912.1"/>
    <property type="molecule type" value="Genomic_DNA"/>
</dbReference>
<dbReference type="AlphaFoldDB" id="A0A2J0LGE1"/>
<evidence type="ECO:0000259" key="9">
    <source>
        <dbReference type="Pfam" id="PF01895"/>
    </source>
</evidence>
<gene>
    <name evidence="10" type="primary">phoU</name>
    <name evidence="10" type="ORF">COW11_00875</name>
</gene>
<dbReference type="Pfam" id="PF01895">
    <property type="entry name" value="PhoU"/>
    <property type="match status" value="2"/>
</dbReference>
<evidence type="ECO:0000256" key="7">
    <source>
        <dbReference type="ARBA" id="ARBA00056181"/>
    </source>
</evidence>
<dbReference type="InterPro" id="IPR026022">
    <property type="entry name" value="PhoU_dom"/>
</dbReference>
<dbReference type="FunFam" id="1.20.58.220:FF:000004">
    <property type="entry name" value="Phosphate-specific transport system accessory protein PhoU"/>
    <property type="match status" value="1"/>
</dbReference>
<sequence>MPRHFDDEMTVLKTDILKMGAMVEEAIFKSVEALKHLNADEAKQLIIDDRSIDELELTIEEKSLDLLALQQPMAVDLRFIAMAMKITNELERMADLAVDIAQRVLELVDKPLLKPLIDIPKLTAIAQQMTRDAISAFINKDADLAGKVIMMDAQADNLRNVIQSELINDYMTKDSTTATRAVPLLLIARHLERICDHATNVAEDIIYMCSAKVVKHHPEKLGGNG</sequence>
<dbReference type="PANTHER" id="PTHR42930">
    <property type="entry name" value="PHOSPHATE-SPECIFIC TRANSPORT SYSTEM ACCESSORY PROTEIN PHOU"/>
    <property type="match status" value="1"/>
</dbReference>
<feature type="domain" description="PhoU" evidence="9">
    <location>
        <begin position="120"/>
        <end position="205"/>
    </location>
</feature>
<dbReference type="GO" id="GO:0030643">
    <property type="term" value="P:intracellular phosphate ion homeostasis"/>
    <property type="evidence" value="ECO:0007669"/>
    <property type="project" value="InterPro"/>
</dbReference>
<evidence type="ECO:0000256" key="3">
    <source>
        <dbReference type="ARBA" id="ARBA00011738"/>
    </source>
</evidence>
<dbReference type="GO" id="GO:0045936">
    <property type="term" value="P:negative regulation of phosphate metabolic process"/>
    <property type="evidence" value="ECO:0007669"/>
    <property type="project" value="InterPro"/>
</dbReference>
<comment type="subunit">
    <text evidence="3 8">Homodimer.</text>
</comment>
<dbReference type="GO" id="GO:0006817">
    <property type="term" value="P:phosphate ion transport"/>
    <property type="evidence" value="ECO:0007669"/>
    <property type="project" value="UniProtKB-KW"/>
</dbReference>
<feature type="domain" description="PhoU" evidence="9">
    <location>
        <begin position="16"/>
        <end position="104"/>
    </location>
</feature>
<dbReference type="Proteomes" id="UP000231267">
    <property type="component" value="Unassembled WGS sequence"/>
</dbReference>
<comment type="function">
    <text evidence="7 8">Plays a role in the regulation of phosphate uptake.</text>
</comment>
<dbReference type="InterPro" id="IPR028366">
    <property type="entry name" value="PhoU"/>
</dbReference>
<dbReference type="PANTHER" id="PTHR42930:SF3">
    <property type="entry name" value="PHOSPHATE-SPECIFIC TRANSPORT SYSTEM ACCESSORY PROTEIN PHOU"/>
    <property type="match status" value="1"/>
</dbReference>
<dbReference type="NCBIfam" id="TIGR02135">
    <property type="entry name" value="phoU_full"/>
    <property type="match status" value="1"/>
</dbReference>
<evidence type="ECO:0000256" key="8">
    <source>
        <dbReference type="PIRNR" id="PIRNR003107"/>
    </source>
</evidence>
<proteinExistence type="inferred from homology"/>
<accession>A0A2J0LGE1</accession>
<keyword evidence="5 8" id="KW-0963">Cytoplasm</keyword>
<dbReference type="GO" id="GO:0005737">
    <property type="term" value="C:cytoplasm"/>
    <property type="evidence" value="ECO:0007669"/>
    <property type="project" value="UniProtKB-SubCell"/>
</dbReference>
<comment type="similarity">
    <text evidence="2 8">Belongs to the PhoU family.</text>
</comment>
<evidence type="ECO:0000313" key="10">
    <source>
        <dbReference type="EMBL" id="PIW66912.1"/>
    </source>
</evidence>
<evidence type="ECO:0000256" key="2">
    <source>
        <dbReference type="ARBA" id="ARBA00008107"/>
    </source>
</evidence>
<protein>
    <recommendedName>
        <fullName evidence="8">Phosphate-specific transport system accessory protein PhoU</fullName>
    </recommendedName>
</protein>
<keyword evidence="4 8" id="KW-0813">Transport</keyword>
<reference evidence="10 11" key="1">
    <citation type="submission" date="2017-09" db="EMBL/GenBank/DDBJ databases">
        <title>Depth-based differentiation of microbial function through sediment-hosted aquifers and enrichment of novel symbionts in the deep terrestrial subsurface.</title>
        <authorList>
            <person name="Probst A.J."/>
            <person name="Ladd B."/>
            <person name="Jarett J.K."/>
            <person name="Geller-Mcgrath D.E."/>
            <person name="Sieber C.M."/>
            <person name="Emerson J.B."/>
            <person name="Anantharaman K."/>
            <person name="Thomas B.C."/>
            <person name="Malmstrom R."/>
            <person name="Stieglmeier M."/>
            <person name="Klingl A."/>
            <person name="Woyke T."/>
            <person name="Ryan C.M."/>
            <person name="Banfield J.F."/>
        </authorList>
    </citation>
    <scope>NUCLEOTIDE SEQUENCE [LARGE SCALE GENOMIC DNA]</scope>
    <source>
        <strain evidence="10">CG12_big_fil_rev_8_21_14_0_65_43_15</strain>
    </source>
</reference>
<keyword evidence="6 8" id="KW-0592">Phosphate transport</keyword>
<name>A0A2J0LGE1_9BACT</name>
<organism evidence="10 11">
    <name type="scientific">Candidatus Taenaricola geysiri</name>
    <dbReference type="NCBI Taxonomy" id="1974752"/>
    <lineage>
        <taxon>Bacteria</taxon>
        <taxon>Pseudomonadati</taxon>
        <taxon>Candidatus Omnitrophota</taxon>
        <taxon>Candidatus Taenaricola</taxon>
    </lineage>
</organism>
<comment type="subcellular location">
    <subcellularLocation>
        <location evidence="1 8">Cytoplasm</location>
    </subcellularLocation>
</comment>
<comment type="caution">
    <text evidence="10">The sequence shown here is derived from an EMBL/GenBank/DDBJ whole genome shotgun (WGS) entry which is preliminary data.</text>
</comment>
<evidence type="ECO:0000256" key="6">
    <source>
        <dbReference type="ARBA" id="ARBA00022592"/>
    </source>
</evidence>
<evidence type="ECO:0000256" key="5">
    <source>
        <dbReference type="ARBA" id="ARBA00022490"/>
    </source>
</evidence>
<evidence type="ECO:0000256" key="1">
    <source>
        <dbReference type="ARBA" id="ARBA00004496"/>
    </source>
</evidence>
<evidence type="ECO:0000256" key="4">
    <source>
        <dbReference type="ARBA" id="ARBA00022448"/>
    </source>
</evidence>
<dbReference type="PIRSF" id="PIRSF003107">
    <property type="entry name" value="PhoU"/>
    <property type="match status" value="1"/>
</dbReference>
<dbReference type="Gene3D" id="1.20.58.220">
    <property type="entry name" value="Phosphate transport system protein phou homolog 2, domain 2"/>
    <property type="match status" value="1"/>
</dbReference>
<evidence type="ECO:0000313" key="11">
    <source>
        <dbReference type="Proteomes" id="UP000231267"/>
    </source>
</evidence>